<dbReference type="SUPFAM" id="SSF54427">
    <property type="entry name" value="NTF2-like"/>
    <property type="match status" value="1"/>
</dbReference>
<dbReference type="KEGG" id="ica:Intca_3373"/>
<evidence type="ECO:0000313" key="2">
    <source>
        <dbReference type="EMBL" id="ADU49854.1"/>
    </source>
</evidence>
<protein>
    <recommendedName>
        <fullName evidence="4">SnoaL-like domain-containing protein</fullName>
    </recommendedName>
</protein>
<keyword evidence="3" id="KW-1185">Reference proteome</keyword>
<accession>E6SEH7</accession>
<proteinExistence type="predicted"/>
<feature type="transmembrane region" description="Helical" evidence="1">
    <location>
        <begin position="27"/>
        <end position="46"/>
    </location>
</feature>
<dbReference type="InterPro" id="IPR032710">
    <property type="entry name" value="NTF2-like_dom_sf"/>
</dbReference>
<name>E6SEH7_INTC7</name>
<evidence type="ECO:0000256" key="1">
    <source>
        <dbReference type="SAM" id="Phobius"/>
    </source>
</evidence>
<sequence length="177" mass="19078">MATIERPVTTPSEMRHPETIAPRRNAWVAWLMVILLAVGLAAGFLIGRATVPEAKAPAPPRDLAGTTVSQLLTDYAAVVNSGVKPDIAGLYATDATMSSNVAWMSDEPWLVTGDQAIASAIGSWWDYQGFRLDNAGTAIQKGDLVMQSFDSAFGPALMVFQFDNGKIVNQWILQAVR</sequence>
<dbReference type="RefSeq" id="WP_013494166.1">
    <property type="nucleotide sequence ID" value="NC_014830.1"/>
</dbReference>
<keyword evidence="1" id="KW-0812">Transmembrane</keyword>
<organism evidence="2 3">
    <name type="scientific">Intrasporangium calvum (strain ATCC 23552 / DSM 43043 / JCM 3097 / NBRC 12989 / NCIMB 10167 / NRRL B-3866 / 7 KIP)</name>
    <dbReference type="NCBI Taxonomy" id="710696"/>
    <lineage>
        <taxon>Bacteria</taxon>
        <taxon>Bacillati</taxon>
        <taxon>Actinomycetota</taxon>
        <taxon>Actinomycetes</taxon>
        <taxon>Micrococcales</taxon>
        <taxon>Intrasporangiaceae</taxon>
        <taxon>Intrasporangium</taxon>
    </lineage>
</organism>
<evidence type="ECO:0000313" key="3">
    <source>
        <dbReference type="Proteomes" id="UP000008914"/>
    </source>
</evidence>
<dbReference type="Proteomes" id="UP000008914">
    <property type="component" value="Chromosome"/>
</dbReference>
<dbReference type="EMBL" id="CP002343">
    <property type="protein sequence ID" value="ADU49854.1"/>
    <property type="molecule type" value="Genomic_DNA"/>
</dbReference>
<evidence type="ECO:0008006" key="4">
    <source>
        <dbReference type="Google" id="ProtNLM"/>
    </source>
</evidence>
<reference evidence="2 3" key="1">
    <citation type="journal article" date="2010" name="Stand. Genomic Sci.">
        <title>Complete genome sequence of Intrasporangium calvum type strain (7 KIP).</title>
        <authorList>
            <person name="Del Rio T.G."/>
            <person name="Chertkov O."/>
            <person name="Yasawong M."/>
            <person name="Lucas S."/>
            <person name="Deshpande S."/>
            <person name="Cheng J.F."/>
            <person name="Detter C."/>
            <person name="Tapia R."/>
            <person name="Han C."/>
            <person name="Goodwin L."/>
            <person name="Pitluck S."/>
            <person name="Liolios K."/>
            <person name="Ivanova N."/>
            <person name="Mavromatis K."/>
            <person name="Pati A."/>
            <person name="Chen A."/>
            <person name="Palaniappan K."/>
            <person name="Land M."/>
            <person name="Hauser L."/>
            <person name="Chang Y.J."/>
            <person name="Jeffries C.D."/>
            <person name="Rohde M."/>
            <person name="Pukall R."/>
            <person name="Sikorski J."/>
            <person name="Goker M."/>
            <person name="Woyke T."/>
            <person name="Bristow J."/>
            <person name="Eisen J.A."/>
            <person name="Markowitz V."/>
            <person name="Hugenholtz P."/>
            <person name="Kyrpides N.C."/>
            <person name="Klenk H.P."/>
            <person name="Lapidus A."/>
        </authorList>
    </citation>
    <scope>NUCLEOTIDE SEQUENCE [LARGE SCALE GENOMIC DNA]</scope>
    <source>
        <strain evidence="3">ATCC 23552 / DSM 43043 / JCM 3097 / NBRC 12989 / 7 KIP</strain>
    </source>
</reference>
<dbReference type="AlphaFoldDB" id="E6SEH7"/>
<dbReference type="HOGENOM" id="CLU_1515942_0_0_11"/>
<gene>
    <name evidence="2" type="ordered locus">Intca_3373</name>
</gene>
<keyword evidence="1" id="KW-1133">Transmembrane helix</keyword>
<keyword evidence="1" id="KW-0472">Membrane</keyword>